<protein>
    <submittedName>
        <fullName evidence="1">Uncharacterized protein</fullName>
    </submittedName>
</protein>
<accession>A0ABV6W046</accession>
<reference evidence="1 2" key="1">
    <citation type="submission" date="2024-09" db="EMBL/GenBank/DDBJ databases">
        <authorList>
            <person name="Lee S.D."/>
        </authorList>
    </citation>
    <scope>NUCLEOTIDE SEQUENCE [LARGE SCALE GENOMIC DNA]</scope>
    <source>
        <strain evidence="1 2">N8-3</strain>
    </source>
</reference>
<organism evidence="1 2">
    <name type="scientific">Streptacidiphilus cavernicola</name>
    <dbReference type="NCBI Taxonomy" id="3342716"/>
    <lineage>
        <taxon>Bacteria</taxon>
        <taxon>Bacillati</taxon>
        <taxon>Actinomycetota</taxon>
        <taxon>Actinomycetes</taxon>
        <taxon>Kitasatosporales</taxon>
        <taxon>Streptomycetaceae</taxon>
        <taxon>Streptacidiphilus</taxon>
    </lineage>
</organism>
<keyword evidence="2" id="KW-1185">Reference proteome</keyword>
<dbReference type="Proteomes" id="UP001592531">
    <property type="component" value="Unassembled WGS sequence"/>
</dbReference>
<proteinExistence type="predicted"/>
<name>A0ABV6W046_9ACTN</name>
<gene>
    <name evidence="1" type="ORF">ACEZDE_22500</name>
</gene>
<comment type="caution">
    <text evidence="1">The sequence shown here is derived from an EMBL/GenBank/DDBJ whole genome shotgun (WGS) entry which is preliminary data.</text>
</comment>
<evidence type="ECO:0000313" key="2">
    <source>
        <dbReference type="Proteomes" id="UP001592531"/>
    </source>
</evidence>
<evidence type="ECO:0000313" key="1">
    <source>
        <dbReference type="EMBL" id="MFC1419381.1"/>
    </source>
</evidence>
<dbReference type="EMBL" id="JBHFAB010000017">
    <property type="protein sequence ID" value="MFC1419381.1"/>
    <property type="molecule type" value="Genomic_DNA"/>
</dbReference>
<sequence length="193" mass="21642">MGATALSEVISARQFYRNKASEARISSIEKPLTQEAEREARIVRDLPAEINELNVGMDWLREAKANRYRKLIREGHLNDLLELVALAPKMAQTTTPANWFAAWAGKKHWERTLKTLTKLRRVAQVAEEVATRVKALPKDMGAVLKAVWRHGERAVQMAVTASETAVTKKRPEGSAYRLFCFLAFKQADTPAGA</sequence>
<dbReference type="RefSeq" id="WP_380538615.1">
    <property type="nucleotide sequence ID" value="NZ_JBHFAB010000017.1"/>
</dbReference>